<sequence length="434" mass="49678">MAIDNIKAYSHLSDEDILEIGRRLDAIKEEFEADLGEQDVRYIKTLIRVQRWIEIAGRGALFFSNRKPFWIAGVSLLSLSKILENLEIGHNVMHGQWDWMNDPEIHSTTWEWDNVCPSSQWMHTHNFAHHKYTNILGMDTDVGYGVLRVTRDRKWTPLHTFQPVINLTLASLFEWAVGFYDVELGKVAAGRAEWKEISPKFWESARKAGTQGLRDYVLYPALTGPNFKHTVTANATANLVRSIWAYAVIFCGHFPDEAETFTKEQWKNETHEEWYLRQMLGSANFHGGKILTILSGNLNYQIEHHLFPDMPSNRLASIGERVRAICNDFDLPYNTDSFPAQLFKVQKTLLKLTLPNKYLAADRDNAPEVRSNVAFAKYPEVAEKLWVGANEEGHRAGLRTALPLLQKLRPTVKEAILNFSGRTPEWRAKVAVSA</sequence>
<gene>
    <name evidence="2" type="primary">desA3</name>
    <name evidence="2" type="ORF">CTEST_03195</name>
</gene>
<protein>
    <submittedName>
        <fullName evidence="2">Fatty acid desaturase</fullName>
        <ecNumber evidence="2">1.14.19.3</ecNumber>
    </submittedName>
</protein>
<keyword evidence="3" id="KW-1185">Reference proteome</keyword>
<dbReference type="PANTHER" id="PTHR19353:SF19">
    <property type="entry name" value="DELTA(5) FATTY ACID DESATURASE C-RELATED"/>
    <property type="match status" value="1"/>
</dbReference>
<keyword evidence="2" id="KW-0560">Oxidoreductase</keyword>
<organism evidence="2 3">
    <name type="scientific">Corynebacterium testudinoris</name>
    <dbReference type="NCBI Taxonomy" id="136857"/>
    <lineage>
        <taxon>Bacteria</taxon>
        <taxon>Bacillati</taxon>
        <taxon>Actinomycetota</taxon>
        <taxon>Actinomycetes</taxon>
        <taxon>Mycobacteriales</taxon>
        <taxon>Corynebacteriaceae</taxon>
        <taxon>Corynebacterium</taxon>
    </lineage>
</organism>
<dbReference type="EMBL" id="CP011545">
    <property type="protein sequence ID" value="AKK08094.1"/>
    <property type="molecule type" value="Genomic_DNA"/>
</dbReference>
<dbReference type="CDD" id="cd03506">
    <property type="entry name" value="Delta6-FADS-like"/>
    <property type="match status" value="1"/>
</dbReference>
<dbReference type="GO" id="GO:0016020">
    <property type="term" value="C:membrane"/>
    <property type="evidence" value="ECO:0007669"/>
    <property type="project" value="TreeGrafter"/>
</dbReference>
<dbReference type="Pfam" id="PF00487">
    <property type="entry name" value="FA_desaturase"/>
    <property type="match status" value="1"/>
</dbReference>
<dbReference type="PATRIC" id="fig|136857.5.peg.632"/>
<dbReference type="OrthoDB" id="104711at2"/>
<evidence type="ECO:0000259" key="1">
    <source>
        <dbReference type="Pfam" id="PF00487"/>
    </source>
</evidence>
<dbReference type="InterPro" id="IPR012171">
    <property type="entry name" value="Fatty_acid_desaturase"/>
</dbReference>
<dbReference type="KEGG" id="cted:CTEST_03195"/>
<dbReference type="EC" id="1.14.19.3" evidence="2"/>
<dbReference type="GO" id="GO:0008610">
    <property type="term" value="P:lipid biosynthetic process"/>
    <property type="evidence" value="ECO:0007669"/>
    <property type="project" value="UniProtKB-ARBA"/>
</dbReference>
<evidence type="ECO:0000313" key="2">
    <source>
        <dbReference type="EMBL" id="AKK08094.1"/>
    </source>
</evidence>
<evidence type="ECO:0000313" key="3">
    <source>
        <dbReference type="Proteomes" id="UP000035540"/>
    </source>
</evidence>
<dbReference type="InterPro" id="IPR005804">
    <property type="entry name" value="FA_desaturase_dom"/>
</dbReference>
<dbReference type="GO" id="GO:0016213">
    <property type="term" value="F:acyl-CoA 6-desaturase activity"/>
    <property type="evidence" value="ECO:0007669"/>
    <property type="project" value="UniProtKB-EC"/>
</dbReference>
<dbReference type="AlphaFoldDB" id="A0A0G3H3W8"/>
<dbReference type="RefSeq" id="WP_047252510.1">
    <property type="nucleotide sequence ID" value="NZ_CP011545.1"/>
</dbReference>
<proteinExistence type="predicted"/>
<reference evidence="3" key="2">
    <citation type="submission" date="2015-05" db="EMBL/GenBank/DDBJ databases">
        <title>Complete genome sequence of Corynebacterium testudinoris DSM 44614, recovered from necrotic lesions in the mouth of a tortoise.</title>
        <authorList>
            <person name="Ruckert C."/>
            <person name="Albersmeier A."/>
            <person name="Winkler A."/>
            <person name="Tauch A."/>
        </authorList>
    </citation>
    <scope>NUCLEOTIDE SEQUENCE [LARGE SCALE GENOMIC DNA]</scope>
    <source>
        <strain evidence="3">DSM 44614</strain>
    </source>
</reference>
<accession>A0A0G3H3W8</accession>
<reference evidence="2 3" key="1">
    <citation type="journal article" date="2015" name="Genome Announc.">
        <title>Complete Genome Sequence of the Type Strain Corynebacterium testudinoris DSM 44614, Recovered from Necrotic Lesions in the Mouth of a Tortoise.</title>
        <authorList>
            <person name="Ruckert C."/>
            <person name="Kriete M."/>
            <person name="Jaenicke S."/>
            <person name="Winkler A."/>
            <person name="Tauch A."/>
        </authorList>
    </citation>
    <scope>NUCLEOTIDE SEQUENCE [LARGE SCALE GENOMIC DNA]</scope>
    <source>
        <strain evidence="2 3">DSM 44614</strain>
    </source>
</reference>
<dbReference type="PANTHER" id="PTHR19353">
    <property type="entry name" value="FATTY ACID DESATURASE 2"/>
    <property type="match status" value="1"/>
</dbReference>
<feature type="domain" description="Fatty acid desaturase" evidence="1">
    <location>
        <begin position="69"/>
        <end position="335"/>
    </location>
</feature>
<dbReference type="Proteomes" id="UP000035540">
    <property type="component" value="Chromosome"/>
</dbReference>
<name>A0A0G3H3W8_9CORY</name>
<dbReference type="STRING" id="136857.CTEST_03195"/>